<gene>
    <name evidence="1" type="ORF">PF66_05318</name>
</gene>
<sequence length="516" mass="58505">MKITINVFLLKEGRTVRDALSDEANLQPIAFSLGDIECLFFHQKNPSHPKWTQLFGAVPEVAGLDLTGRSLKALLVMAVNNRVFCFTFGHARHLIDPLAIERYFGLRTALSLTDPLLIKSVEKSNIDRTPLRSKAQSSRLLSISEFDFKFDSEILKSLTGIVENDQDEGEYVSGSDSLALHSDVKLEDFPEIALRLLTAYEDEHCKEKYPWMDFIVPVRDSALRGQLDEVLVRAMNAEQFDRVRAAAPELLGNDISGFGYVKHSTRSRNGPAIAFDLDLRQALLAKHLLRVISRPALESERIYLYGADEQRLATWPLYMCLEAEIEHEGNIYLLSEGDWYQIDRDYTEQVNRFFEAAVPSDLVFPPYGTDHEGAYLRRIADNVSFYLLDQKLVRLTGAGGPFEFCDLLTPDHHIIHVKKYSSSSVLSHLFSQAYVSAEALINSPDVVTQVNAHLAELGDFRFVFNTTTQPRNRIVFAIMQPNAELHMPFFSKVNFRQFAQRLSAMGYQVEVCRIGN</sequence>
<reference evidence="1 2" key="1">
    <citation type="journal article" date="2015" name="PLoS ONE">
        <title>Rice-Infecting Pseudomonas Genomes Are Highly Accessorized and Harbor Multiple Putative Virulence Mechanisms to Cause Sheath Brown Rot.</title>
        <authorList>
            <person name="Quibod I.L."/>
            <person name="Grande G."/>
            <person name="Oreiro E.G."/>
            <person name="Borja F.N."/>
            <person name="Dossa G.S."/>
            <person name="Mauleon R."/>
            <person name="Cruz C.V."/>
            <person name="Oliva R."/>
        </authorList>
    </citation>
    <scope>NUCLEOTIDE SEQUENCE [LARGE SCALE GENOMIC DNA]</scope>
    <source>
        <strain evidence="1 2">IRRI 6609</strain>
    </source>
</reference>
<dbReference type="OrthoDB" id="6401683at2"/>
<dbReference type="RefSeq" id="WP_054064229.1">
    <property type="nucleotide sequence ID" value="NZ_JSYZ01000023.1"/>
</dbReference>
<accession>A0A0N0E1U2</accession>
<evidence type="ECO:0000313" key="2">
    <source>
        <dbReference type="Proteomes" id="UP000037931"/>
    </source>
</evidence>
<organism evidence="1 2">
    <name type="scientific">Pseudomonas asplenii</name>
    <dbReference type="NCBI Taxonomy" id="53407"/>
    <lineage>
        <taxon>Bacteria</taxon>
        <taxon>Pseudomonadati</taxon>
        <taxon>Pseudomonadota</taxon>
        <taxon>Gammaproteobacteria</taxon>
        <taxon>Pseudomonadales</taxon>
        <taxon>Pseudomonadaceae</taxon>
        <taxon>Pseudomonas</taxon>
    </lineage>
</organism>
<name>A0A0N0E1U2_9PSED</name>
<dbReference type="Proteomes" id="UP000037931">
    <property type="component" value="Unassembled WGS sequence"/>
</dbReference>
<dbReference type="AlphaFoldDB" id="A0A0N0E1U2"/>
<dbReference type="Pfam" id="PF19614">
    <property type="entry name" value="DUF6119"/>
    <property type="match status" value="1"/>
</dbReference>
<keyword evidence="2" id="KW-1185">Reference proteome</keyword>
<dbReference type="PATRIC" id="fig|50340.43.peg.3027"/>
<dbReference type="EMBL" id="JSYZ01000023">
    <property type="protein sequence ID" value="KPA88088.1"/>
    <property type="molecule type" value="Genomic_DNA"/>
</dbReference>
<dbReference type="NCBIfam" id="TIGR04141">
    <property type="entry name" value="TIGR04141 family sporadically distributed protein"/>
    <property type="match status" value="1"/>
</dbReference>
<proteinExistence type="predicted"/>
<evidence type="ECO:0000313" key="1">
    <source>
        <dbReference type="EMBL" id="KPA88088.1"/>
    </source>
</evidence>
<comment type="caution">
    <text evidence="1">The sequence shown here is derived from an EMBL/GenBank/DDBJ whole genome shotgun (WGS) entry which is preliminary data.</text>
</comment>
<dbReference type="InterPro" id="IPR026487">
    <property type="entry name" value="CHP04141"/>
</dbReference>
<protein>
    <submittedName>
        <fullName evidence="1">Sporadically distributed protein, TIGR04141 family</fullName>
    </submittedName>
</protein>